<name>A0ABP4C860_9ACTN</name>
<comment type="caution">
    <text evidence="2">The sequence shown here is derived from an EMBL/GenBank/DDBJ whole genome shotgun (WGS) entry which is preliminary data.</text>
</comment>
<feature type="compositionally biased region" description="Low complexity" evidence="1">
    <location>
        <begin position="60"/>
        <end position="75"/>
    </location>
</feature>
<reference evidence="3" key="1">
    <citation type="journal article" date="2019" name="Int. J. Syst. Evol. Microbiol.">
        <title>The Global Catalogue of Microorganisms (GCM) 10K type strain sequencing project: providing services to taxonomists for standard genome sequencing and annotation.</title>
        <authorList>
            <consortium name="The Broad Institute Genomics Platform"/>
            <consortium name="The Broad Institute Genome Sequencing Center for Infectious Disease"/>
            <person name="Wu L."/>
            <person name="Ma J."/>
        </authorList>
    </citation>
    <scope>NUCLEOTIDE SEQUENCE [LARGE SCALE GENOMIC DNA]</scope>
    <source>
        <strain evidence="3">JCM 10696</strain>
    </source>
</reference>
<dbReference type="Proteomes" id="UP001500665">
    <property type="component" value="Unassembled WGS sequence"/>
</dbReference>
<proteinExistence type="predicted"/>
<evidence type="ECO:0000313" key="2">
    <source>
        <dbReference type="EMBL" id="GAA0961080.1"/>
    </source>
</evidence>
<evidence type="ECO:0000256" key="1">
    <source>
        <dbReference type="SAM" id="MobiDB-lite"/>
    </source>
</evidence>
<sequence length="181" mass="18743">MQVRIGFVAVWIATTAAGMAISWAGVGDALRGTALPIPDLAAQAAVHEGRPPASEPAPAAPTATASSGTAQASSTREPVPPATKPATERPTARPTKPPKTEPDPAPAGGDVRTYVVKSGRVVLALSADSARLVSASPNSGFQAKVWRKEEWLRVDLTDGVNGSAVFATWNGHPPLVEVYEY</sequence>
<dbReference type="RefSeq" id="WP_344243688.1">
    <property type="nucleotide sequence ID" value="NZ_BAAAHH010000025.1"/>
</dbReference>
<evidence type="ECO:0000313" key="3">
    <source>
        <dbReference type="Proteomes" id="UP001500665"/>
    </source>
</evidence>
<keyword evidence="3" id="KW-1185">Reference proteome</keyword>
<feature type="region of interest" description="Disordered" evidence="1">
    <location>
        <begin position="44"/>
        <end position="111"/>
    </location>
</feature>
<dbReference type="EMBL" id="BAAAHH010000025">
    <property type="protein sequence ID" value="GAA0961080.1"/>
    <property type="molecule type" value="Genomic_DNA"/>
</dbReference>
<gene>
    <name evidence="2" type="ORF">GCM10009550_53130</name>
</gene>
<organism evidence="2 3">
    <name type="scientific">Actinocorallia libanotica</name>
    <dbReference type="NCBI Taxonomy" id="46162"/>
    <lineage>
        <taxon>Bacteria</taxon>
        <taxon>Bacillati</taxon>
        <taxon>Actinomycetota</taxon>
        <taxon>Actinomycetes</taxon>
        <taxon>Streptosporangiales</taxon>
        <taxon>Thermomonosporaceae</taxon>
        <taxon>Actinocorallia</taxon>
    </lineage>
</organism>
<accession>A0ABP4C860</accession>
<protein>
    <recommendedName>
        <fullName evidence="4">Secreted protein</fullName>
    </recommendedName>
</protein>
<evidence type="ECO:0008006" key="4">
    <source>
        <dbReference type="Google" id="ProtNLM"/>
    </source>
</evidence>